<dbReference type="InterPro" id="IPR036412">
    <property type="entry name" value="HAD-like_sf"/>
</dbReference>
<dbReference type="STRING" id="1123282.SAMN02745823_00631"/>
<evidence type="ECO:0000256" key="4">
    <source>
        <dbReference type="ARBA" id="ARBA00022989"/>
    </source>
</evidence>
<evidence type="ECO:0000256" key="2">
    <source>
        <dbReference type="ARBA" id="ARBA00022692"/>
    </source>
</evidence>
<gene>
    <name evidence="8" type="ORF">SAMN02745823_00631</name>
</gene>
<evidence type="ECO:0000256" key="1">
    <source>
        <dbReference type="ARBA" id="ARBA00004141"/>
    </source>
</evidence>
<protein>
    <submittedName>
        <fullName evidence="8">Cation-transporting ATPase E</fullName>
    </submittedName>
</protein>
<evidence type="ECO:0000259" key="7">
    <source>
        <dbReference type="Pfam" id="PF00122"/>
    </source>
</evidence>
<feature type="transmembrane region" description="Helical" evidence="6">
    <location>
        <begin position="668"/>
        <end position="686"/>
    </location>
</feature>
<dbReference type="SUPFAM" id="SSF81653">
    <property type="entry name" value="Calcium ATPase, transduction domain A"/>
    <property type="match status" value="1"/>
</dbReference>
<dbReference type="EMBL" id="FQXV01000001">
    <property type="protein sequence ID" value="SHH65249.1"/>
    <property type="molecule type" value="Genomic_DNA"/>
</dbReference>
<keyword evidence="4 6" id="KW-1133">Transmembrane helix</keyword>
<dbReference type="Gene3D" id="3.40.1110.10">
    <property type="entry name" value="Calcium-transporting ATPase, cytoplasmic domain N"/>
    <property type="match status" value="1"/>
</dbReference>
<evidence type="ECO:0000313" key="9">
    <source>
        <dbReference type="Proteomes" id="UP000183995"/>
    </source>
</evidence>
<accession>A0A1M5UQK6</accession>
<sequence>MAYSATSRAKKQETATACGIAAPREKNVQIVCTIWYNEFQESIKRGNSVPTGRKTEITLNKVLPRIEARAELGLTAHEARERLDNGYGNISPASPEKTVAQIFRDNIFTYFNLIFFVLAGLVISVHSYRNLTFMGIILANIAIGIVQELRAKRTLSKLRFIAEPHAAVIRDGQILTIPAEDAVLDDIAVFTAGQQIYADAIILTGECRVNEALVTGEADEIIKTPGGTLLSGSFIVSGECRARLDKVGCDSFVSKLTVEAKKHTRKRRSEMMRHLTRLVQIIGFIIIPFGIALYLQQTLSLQNTVADSVVTTVAALIGMIPEGLYLLVSVALTVSVMRLAQKKTLVHDLDCIETLARVDVLCVDKTGTITENKMTVREAVPLSPDTFGPDDVAALMADYTAAMGTDNETMAALKNYFTGTPRRHALQLLSFSSATKYGGVTFSHDGTFLLGAPEKILLSGYDKYKGEIEKYSSQGCRVLLLARYAGSLEDKTPQAAVTALALIVLTNSIRPEAPETFRFFKEQGVAIKVISGDNPLTVSRVALEAGIENADKYIDASTLTTERKLKSAIKEYTVFGRVTPDQKRKLIRAFKEAGHTVAMTGDGVNDVLALKDADCSIAMASGSDVACQVSQLVLMNSNFAAMPSVVSEGRRVINNIERSASLFLVKNIFSFALALTALLVALPYPITPAQLSLFNATLIGIPSFILALEPNTSLVRGRFLKNVLLRALPAGLTDFLCMLAAILACSYFNIPGKELGTMSTIIIGAVGFMMLYRISRPLNNLRRALMIAMFVLFAVGGLVFTNFFTLVPLSLTAVEITAVIVVLAVPVMTFFAWVTRKFEHDGRKAVRRG</sequence>
<dbReference type="Gene3D" id="2.70.150.10">
    <property type="entry name" value="Calcium-transporting ATPase, cytoplasmic transduction domain A"/>
    <property type="match status" value="1"/>
</dbReference>
<dbReference type="Proteomes" id="UP000183995">
    <property type="component" value="Unassembled WGS sequence"/>
</dbReference>
<evidence type="ECO:0000256" key="6">
    <source>
        <dbReference type="SAM" id="Phobius"/>
    </source>
</evidence>
<evidence type="ECO:0000256" key="3">
    <source>
        <dbReference type="ARBA" id="ARBA00022967"/>
    </source>
</evidence>
<dbReference type="InterPro" id="IPR023298">
    <property type="entry name" value="ATPase_P-typ_TM_dom_sf"/>
</dbReference>
<dbReference type="Pfam" id="PF00702">
    <property type="entry name" value="Hydrolase"/>
    <property type="match status" value="1"/>
</dbReference>
<keyword evidence="3" id="KW-1278">Translocase</keyword>
<feature type="transmembrane region" description="Helical" evidence="6">
    <location>
        <begin position="784"/>
        <end position="804"/>
    </location>
</feature>
<dbReference type="Gene3D" id="3.40.50.1000">
    <property type="entry name" value="HAD superfamily/HAD-like"/>
    <property type="match status" value="1"/>
</dbReference>
<dbReference type="PANTHER" id="PTHR42861">
    <property type="entry name" value="CALCIUM-TRANSPORTING ATPASE"/>
    <property type="match status" value="1"/>
</dbReference>
<dbReference type="PRINTS" id="PR00120">
    <property type="entry name" value="HATPASE"/>
</dbReference>
<dbReference type="SFLD" id="SFLDG00002">
    <property type="entry name" value="C1.7:_P-type_atpase_like"/>
    <property type="match status" value="1"/>
</dbReference>
<dbReference type="InterPro" id="IPR008250">
    <property type="entry name" value="ATPase_P-typ_transduc_dom_A_sf"/>
</dbReference>
<feature type="transmembrane region" description="Helical" evidence="6">
    <location>
        <begin position="131"/>
        <end position="149"/>
    </location>
</feature>
<comment type="subcellular location">
    <subcellularLocation>
        <location evidence="1">Membrane</location>
        <topology evidence="1">Multi-pass membrane protein</topology>
    </subcellularLocation>
</comment>
<keyword evidence="9" id="KW-1185">Reference proteome</keyword>
<dbReference type="PROSITE" id="PS00154">
    <property type="entry name" value="ATPASE_E1_E2"/>
    <property type="match status" value="1"/>
</dbReference>
<dbReference type="SFLD" id="SFLDS00003">
    <property type="entry name" value="Haloacid_Dehalogenase"/>
    <property type="match status" value="1"/>
</dbReference>
<dbReference type="InterPro" id="IPR059000">
    <property type="entry name" value="ATPase_P-type_domA"/>
</dbReference>
<organism evidence="8 9">
    <name type="scientific">Sporobacter termitidis DSM 10068</name>
    <dbReference type="NCBI Taxonomy" id="1123282"/>
    <lineage>
        <taxon>Bacteria</taxon>
        <taxon>Bacillati</taxon>
        <taxon>Bacillota</taxon>
        <taxon>Clostridia</taxon>
        <taxon>Eubacteriales</taxon>
        <taxon>Oscillospiraceae</taxon>
        <taxon>Sporobacter</taxon>
    </lineage>
</organism>
<feature type="transmembrane region" description="Helical" evidence="6">
    <location>
        <begin position="315"/>
        <end position="337"/>
    </location>
</feature>
<dbReference type="SFLD" id="SFLDF00027">
    <property type="entry name" value="p-type_atpase"/>
    <property type="match status" value="1"/>
</dbReference>
<reference evidence="8 9" key="1">
    <citation type="submission" date="2016-11" db="EMBL/GenBank/DDBJ databases">
        <authorList>
            <person name="Jaros S."/>
            <person name="Januszkiewicz K."/>
            <person name="Wedrychowicz H."/>
        </authorList>
    </citation>
    <scope>NUCLEOTIDE SEQUENCE [LARGE SCALE GENOMIC DNA]</scope>
    <source>
        <strain evidence="8 9">DSM 10068</strain>
    </source>
</reference>
<feature type="transmembrane region" description="Helical" evidence="6">
    <location>
        <begin position="755"/>
        <end position="772"/>
    </location>
</feature>
<dbReference type="InterPro" id="IPR018303">
    <property type="entry name" value="ATPase_P-typ_P_site"/>
</dbReference>
<evidence type="ECO:0000313" key="8">
    <source>
        <dbReference type="EMBL" id="SHH65249.1"/>
    </source>
</evidence>
<feature type="transmembrane region" description="Helical" evidence="6">
    <location>
        <begin position="107"/>
        <end position="125"/>
    </location>
</feature>
<feature type="domain" description="P-type ATPase A" evidence="7">
    <location>
        <begin position="163"/>
        <end position="257"/>
    </location>
</feature>
<dbReference type="GO" id="GO:0016020">
    <property type="term" value="C:membrane"/>
    <property type="evidence" value="ECO:0007669"/>
    <property type="project" value="UniProtKB-SubCell"/>
</dbReference>
<dbReference type="InterPro" id="IPR044492">
    <property type="entry name" value="P_typ_ATPase_HD_dom"/>
</dbReference>
<dbReference type="Gene3D" id="1.20.1110.10">
    <property type="entry name" value="Calcium-transporting ATPase, transmembrane domain"/>
    <property type="match status" value="1"/>
</dbReference>
<feature type="transmembrane region" description="Helical" evidence="6">
    <location>
        <begin position="692"/>
        <end position="711"/>
    </location>
</feature>
<feature type="transmembrane region" description="Helical" evidence="6">
    <location>
        <begin position="275"/>
        <end position="295"/>
    </location>
</feature>
<dbReference type="PRINTS" id="PR00119">
    <property type="entry name" value="CATATPASE"/>
</dbReference>
<feature type="transmembrane region" description="Helical" evidence="6">
    <location>
        <begin position="816"/>
        <end position="834"/>
    </location>
</feature>
<name>A0A1M5UQK6_9FIRM</name>
<dbReference type="SUPFAM" id="SSF81665">
    <property type="entry name" value="Calcium ATPase, transmembrane domain M"/>
    <property type="match status" value="1"/>
</dbReference>
<dbReference type="InterPro" id="IPR023299">
    <property type="entry name" value="ATPase_P-typ_cyto_dom_N"/>
</dbReference>
<keyword evidence="2 6" id="KW-0812">Transmembrane</keyword>
<dbReference type="GO" id="GO:0016887">
    <property type="term" value="F:ATP hydrolysis activity"/>
    <property type="evidence" value="ECO:0007669"/>
    <property type="project" value="InterPro"/>
</dbReference>
<dbReference type="GO" id="GO:0005524">
    <property type="term" value="F:ATP binding"/>
    <property type="evidence" value="ECO:0007669"/>
    <property type="project" value="InterPro"/>
</dbReference>
<dbReference type="InterPro" id="IPR001757">
    <property type="entry name" value="P_typ_ATPase"/>
</dbReference>
<feature type="transmembrane region" description="Helical" evidence="6">
    <location>
        <begin position="723"/>
        <end position="749"/>
    </location>
</feature>
<dbReference type="Pfam" id="PF00122">
    <property type="entry name" value="E1-E2_ATPase"/>
    <property type="match status" value="1"/>
</dbReference>
<dbReference type="NCBIfam" id="TIGR01494">
    <property type="entry name" value="ATPase_P-type"/>
    <property type="match status" value="2"/>
</dbReference>
<dbReference type="AlphaFoldDB" id="A0A1M5UQK6"/>
<dbReference type="SUPFAM" id="SSF56784">
    <property type="entry name" value="HAD-like"/>
    <property type="match status" value="1"/>
</dbReference>
<dbReference type="InterPro" id="IPR023214">
    <property type="entry name" value="HAD_sf"/>
</dbReference>
<evidence type="ECO:0000256" key="5">
    <source>
        <dbReference type="ARBA" id="ARBA00023136"/>
    </source>
</evidence>
<keyword evidence="5 6" id="KW-0472">Membrane</keyword>
<proteinExistence type="predicted"/>